<dbReference type="Proteomes" id="UP000051952">
    <property type="component" value="Unassembled WGS sequence"/>
</dbReference>
<accession>A0A0S4KLU4</accession>
<gene>
    <name evidence="7" type="ORF">BSAL_48375</name>
</gene>
<sequence>MTVPPHQRAHLKVLGEGRCSLVLSLTPFHLWAHFFIGTEVAAFNGHESVALRIHKFPRASVMEPTVERRLSRYLGTSVWITPSPDLIDALCAEWDTLVDAERHKLRPETVGDDQFFETYVQNAESLMLLQDFTAPIGGRNEDVVGQRDLSLKSSATFEVKPKSSWQEPLFRAARFYGPLETENGVNAGEELRQLHPRKLSQCRFSQMQVWKEARKGKKRQQQETDAVHAPQRYCPNDLLMEPTAVAKESALIALSLHPENNLKCIDIHESVAPVQASSKEVECINTAACLSAASVALAHFDICARITSLQLGGSLNVQQDTLLDVELLHHWLRCQREGGTDFQVLRRLSVAPRNEEQCSRCACKEGPLEIVASPLEVDPTREEWIRPPFSLNEALDSFYVSTTAKDLSLIITVERWSSVDDGGGAATPVPSLVSNTLPQITMISSQAIAYQPSPSELIKCRVGVVDIDCKRHKSVDHYFHQDADICAVVDSVMKSKTQ</sequence>
<comment type="catalytic activity">
    <reaction evidence="6">
        <text>1D-myo-inositol 1,3,4,5,6-pentakisphosphate + ATP = 1D-myo-inositol hexakisphosphate + ADP + H(+)</text>
        <dbReference type="Rhea" id="RHEA:20313"/>
        <dbReference type="ChEBI" id="CHEBI:15378"/>
        <dbReference type="ChEBI" id="CHEBI:30616"/>
        <dbReference type="ChEBI" id="CHEBI:57733"/>
        <dbReference type="ChEBI" id="CHEBI:58130"/>
        <dbReference type="ChEBI" id="CHEBI:456216"/>
        <dbReference type="EC" id="2.7.1.158"/>
    </reaction>
</comment>
<keyword evidence="4 6" id="KW-0418">Kinase</keyword>
<dbReference type="PANTHER" id="PTHR14456:SF2">
    <property type="entry name" value="INOSITOL-PENTAKISPHOSPHATE 2-KINASE"/>
    <property type="match status" value="1"/>
</dbReference>
<dbReference type="OrthoDB" id="272370at2759"/>
<keyword evidence="5 6" id="KW-0067">ATP-binding</keyword>
<dbReference type="VEuPathDB" id="TriTrypDB:BSAL_48375"/>
<organism evidence="7 8">
    <name type="scientific">Bodo saltans</name>
    <name type="common">Flagellated protozoan</name>
    <dbReference type="NCBI Taxonomy" id="75058"/>
    <lineage>
        <taxon>Eukaryota</taxon>
        <taxon>Discoba</taxon>
        <taxon>Euglenozoa</taxon>
        <taxon>Kinetoplastea</taxon>
        <taxon>Metakinetoplastina</taxon>
        <taxon>Eubodonida</taxon>
        <taxon>Bodonidae</taxon>
        <taxon>Bodo</taxon>
    </lineage>
</organism>
<dbReference type="Pfam" id="PF06090">
    <property type="entry name" value="Ins_P5_2-kin"/>
    <property type="match status" value="1"/>
</dbReference>
<dbReference type="InterPro" id="IPR009286">
    <property type="entry name" value="Ins_P5_2-kin"/>
</dbReference>
<evidence type="ECO:0000256" key="2">
    <source>
        <dbReference type="ARBA" id="ARBA00022679"/>
    </source>
</evidence>
<dbReference type="AlphaFoldDB" id="A0A0S4KLU4"/>
<evidence type="ECO:0000313" key="8">
    <source>
        <dbReference type="Proteomes" id="UP000051952"/>
    </source>
</evidence>
<dbReference type="GO" id="GO:0032958">
    <property type="term" value="P:inositol phosphate biosynthetic process"/>
    <property type="evidence" value="ECO:0007669"/>
    <property type="project" value="TreeGrafter"/>
</dbReference>
<dbReference type="EC" id="2.7.1.158" evidence="1 6"/>
<dbReference type="GO" id="GO:0035299">
    <property type="term" value="F:inositol-1,3,4,5,6-pentakisphosphate 2-kinase activity"/>
    <property type="evidence" value="ECO:0007669"/>
    <property type="project" value="UniProtKB-EC"/>
</dbReference>
<evidence type="ECO:0000256" key="4">
    <source>
        <dbReference type="ARBA" id="ARBA00022777"/>
    </source>
</evidence>
<dbReference type="GO" id="GO:0005634">
    <property type="term" value="C:nucleus"/>
    <property type="evidence" value="ECO:0007669"/>
    <property type="project" value="TreeGrafter"/>
</dbReference>
<reference evidence="8" key="1">
    <citation type="submission" date="2015-09" db="EMBL/GenBank/DDBJ databases">
        <authorList>
            <consortium name="Pathogen Informatics"/>
        </authorList>
    </citation>
    <scope>NUCLEOTIDE SEQUENCE [LARGE SCALE GENOMIC DNA]</scope>
    <source>
        <strain evidence="8">Lake Konstanz</strain>
    </source>
</reference>
<proteinExistence type="predicted"/>
<keyword evidence="8" id="KW-1185">Reference proteome</keyword>
<dbReference type="EMBL" id="CYKH01002252">
    <property type="protein sequence ID" value="CUI15553.1"/>
    <property type="molecule type" value="Genomic_DNA"/>
</dbReference>
<name>A0A0S4KLU4_BODSA</name>
<keyword evidence="2 6" id="KW-0808">Transferase</keyword>
<evidence type="ECO:0000256" key="6">
    <source>
        <dbReference type="RuleBase" id="RU364126"/>
    </source>
</evidence>
<comment type="domain">
    <text evidence="6">The EXKPK motif is conserved in inositol-pentakisphosphate 2-kinases of both family 1 and 2.</text>
</comment>
<evidence type="ECO:0000313" key="7">
    <source>
        <dbReference type="EMBL" id="CUI15553.1"/>
    </source>
</evidence>
<evidence type="ECO:0000256" key="1">
    <source>
        <dbReference type="ARBA" id="ARBA00012023"/>
    </source>
</evidence>
<protein>
    <recommendedName>
        <fullName evidence="1 6">Inositol-pentakisphosphate 2-kinase</fullName>
        <ecNumber evidence="1 6">2.7.1.158</ecNumber>
    </recommendedName>
</protein>
<dbReference type="PANTHER" id="PTHR14456">
    <property type="entry name" value="INOSITOL POLYPHOSPHATE KINASE 1"/>
    <property type="match status" value="1"/>
</dbReference>
<evidence type="ECO:0000256" key="5">
    <source>
        <dbReference type="ARBA" id="ARBA00022840"/>
    </source>
</evidence>
<dbReference type="GO" id="GO:0005524">
    <property type="term" value="F:ATP binding"/>
    <property type="evidence" value="ECO:0007669"/>
    <property type="project" value="UniProtKB-KW"/>
</dbReference>
<keyword evidence="3 6" id="KW-0547">Nucleotide-binding</keyword>
<evidence type="ECO:0000256" key="3">
    <source>
        <dbReference type="ARBA" id="ARBA00022741"/>
    </source>
</evidence>
<comment type="function">
    <text evidence="6">Phosphorylates Ins(1,3,4,5,6)P5 at position 2 to form Ins(1,2,3,4,5,6)P6 (InsP6 or phytate).</text>
</comment>